<organism evidence="2 3">
    <name type="scientific">Filifactor villosus</name>
    <dbReference type="NCBI Taxonomy" id="29374"/>
    <lineage>
        <taxon>Bacteria</taxon>
        <taxon>Bacillati</taxon>
        <taxon>Bacillota</taxon>
        <taxon>Clostridia</taxon>
        <taxon>Peptostreptococcales</taxon>
        <taxon>Filifactoraceae</taxon>
        <taxon>Filifactor</taxon>
    </lineage>
</organism>
<gene>
    <name evidence="2" type="ORF">ACFO4R_01875</name>
</gene>
<evidence type="ECO:0000256" key="1">
    <source>
        <dbReference type="SAM" id="SignalP"/>
    </source>
</evidence>
<dbReference type="EMBL" id="JBHSHL010000005">
    <property type="protein sequence ID" value="MFC4803820.1"/>
    <property type="molecule type" value="Genomic_DNA"/>
</dbReference>
<protein>
    <submittedName>
        <fullName evidence="2">Beta-propeller domain-containing protein</fullName>
    </submittedName>
</protein>
<keyword evidence="1" id="KW-0732">Signal</keyword>
<dbReference type="Proteomes" id="UP001595916">
    <property type="component" value="Unassembled WGS sequence"/>
</dbReference>
<reference evidence="3" key="1">
    <citation type="journal article" date="2019" name="Int. J. Syst. Evol. Microbiol.">
        <title>The Global Catalogue of Microorganisms (GCM) 10K type strain sequencing project: providing services to taxonomists for standard genome sequencing and annotation.</title>
        <authorList>
            <consortium name="The Broad Institute Genomics Platform"/>
            <consortium name="The Broad Institute Genome Sequencing Center for Infectious Disease"/>
            <person name="Wu L."/>
            <person name="Ma J."/>
        </authorList>
    </citation>
    <scope>NUCLEOTIDE SEQUENCE [LARGE SCALE GENOMIC DNA]</scope>
    <source>
        <strain evidence="3">CCUG 46385</strain>
    </source>
</reference>
<dbReference type="RefSeq" id="WP_379787284.1">
    <property type="nucleotide sequence ID" value="NZ_JBHSHL010000005.1"/>
</dbReference>
<dbReference type="InterPro" id="IPR019198">
    <property type="entry name" value="Beta_propeller_containing"/>
</dbReference>
<name>A0ABV9QJ91_9FIRM</name>
<feature type="chain" id="PRO_5045535023" evidence="1">
    <location>
        <begin position="26"/>
        <end position="720"/>
    </location>
</feature>
<proteinExistence type="predicted"/>
<keyword evidence="3" id="KW-1185">Reference proteome</keyword>
<comment type="caution">
    <text evidence="2">The sequence shown here is derived from an EMBL/GenBank/DDBJ whole genome shotgun (WGS) entry which is preliminary data.</text>
</comment>
<accession>A0ABV9QJ91</accession>
<dbReference type="Pfam" id="PF09826">
    <property type="entry name" value="Beta_propel"/>
    <property type="match status" value="1"/>
</dbReference>
<feature type="signal peptide" evidence="1">
    <location>
        <begin position="1"/>
        <end position="25"/>
    </location>
</feature>
<sequence>MKRKAIRVVLTSLLIMVVLVTTVFAQNKNGTKNPSNTQDLNVYETMKLTTKNDIDNIHSKIVITDKNGKRVPYIVNNNKKKEYLILPLYKNREEINMKINLNPKEYEIENTGEIVHLNDKQNLKHLSKALEQTYSPAPMARDYGPGVERQELQRGAMVTKEAVNSADAGGADFSTTNTQVKGVDEADMIKTDGERIYSIFEQKVRIVKATKGVLKEEKSIEFPEGLLPLELYVSNKKLSVILSDYRGDSKARTTVYVYDLSKPASPKKIRETTQDGAYITSRKDGDTLRIVTQTHMYSGQIEPMIPVLRESMEGKKETSSVIALNKIMIFPGYQSRSIVTISSFPTDSKTPAKQIAYVGDAQTLYMSKNTMAVSYEVYPWHPWVPLGFDEPNPEVEVVTEDTAEGLKEKISTEVAVQPIVEDTGIKTVIKRFDIKGSNISYVGENKISGTLINQFAMDEYRGVLRVAYTNGMIGETSVETFDKSMNRLGTLSGLAKGERIYSVRFMGEKLYLVTFKQVDPFFVIDMKNASAPKVLGYLKIPGYSNYLHPVDDTHVLGFGHDVKVTGENVRNAGVKISMFDVRDVANPKELSNVVLGKGGSYTPLEYDHKALMYHPDKKYFGFPVVLTDEIPRKDSYGGWMEQRQVFDGAYLYQIDQGHRLKLKGMVTHNKEDQRFEHDYRNRIQRLLYIGDVVYSISENKIMSTNEKDMKLIDMLEWNQK</sequence>
<evidence type="ECO:0000313" key="2">
    <source>
        <dbReference type="EMBL" id="MFC4803820.1"/>
    </source>
</evidence>
<evidence type="ECO:0000313" key="3">
    <source>
        <dbReference type="Proteomes" id="UP001595916"/>
    </source>
</evidence>